<name>A0A2S6IX13_9ACTN</name>
<evidence type="ECO:0000256" key="1">
    <source>
        <dbReference type="SAM" id="MobiDB-lite"/>
    </source>
</evidence>
<evidence type="ECO:0000256" key="2">
    <source>
        <dbReference type="SAM" id="Phobius"/>
    </source>
</evidence>
<keyword evidence="2" id="KW-1133">Transmembrane helix</keyword>
<feature type="signal peptide" evidence="3">
    <location>
        <begin position="1"/>
        <end position="18"/>
    </location>
</feature>
<accession>A0A2S6IX13</accession>
<reference evidence="4 5" key="1">
    <citation type="submission" date="2018-02" db="EMBL/GenBank/DDBJ databases">
        <title>Genomic Encyclopedia of Archaeal and Bacterial Type Strains, Phase II (KMG-II): from individual species to whole genera.</title>
        <authorList>
            <person name="Goeker M."/>
        </authorList>
    </citation>
    <scope>NUCLEOTIDE SEQUENCE [LARGE SCALE GENOMIC DNA]</scope>
    <source>
        <strain evidence="4 5">DSM 22857</strain>
    </source>
</reference>
<keyword evidence="2" id="KW-0812">Transmembrane</keyword>
<evidence type="ECO:0000256" key="3">
    <source>
        <dbReference type="SAM" id="SignalP"/>
    </source>
</evidence>
<keyword evidence="2" id="KW-0472">Membrane</keyword>
<feature type="compositionally biased region" description="Low complexity" evidence="1">
    <location>
        <begin position="12"/>
        <end position="34"/>
    </location>
</feature>
<sequence length="92" mass="9744">MMPHAVGAGSFAALPATATPSPSTSATTQAQTPPKELVTPGVPGFLALFFLAAAVIVLGTSMVRRVRRVNYEGRLREEQRRDEEPPAPDSTP</sequence>
<evidence type="ECO:0000313" key="5">
    <source>
        <dbReference type="Proteomes" id="UP000239485"/>
    </source>
</evidence>
<organism evidence="4 5">
    <name type="scientific">Kineococcus xinjiangensis</name>
    <dbReference type="NCBI Taxonomy" id="512762"/>
    <lineage>
        <taxon>Bacteria</taxon>
        <taxon>Bacillati</taxon>
        <taxon>Actinomycetota</taxon>
        <taxon>Actinomycetes</taxon>
        <taxon>Kineosporiales</taxon>
        <taxon>Kineosporiaceae</taxon>
        <taxon>Kineococcus</taxon>
    </lineage>
</organism>
<evidence type="ECO:0000313" key="4">
    <source>
        <dbReference type="EMBL" id="PPK98888.1"/>
    </source>
</evidence>
<feature type="chain" id="PRO_5039476085" description="Secreted protein with PEP-CTERM sorting signal" evidence="3">
    <location>
        <begin position="19"/>
        <end position="92"/>
    </location>
</feature>
<protein>
    <recommendedName>
        <fullName evidence="6">Secreted protein with PEP-CTERM sorting signal</fullName>
    </recommendedName>
</protein>
<feature type="region of interest" description="Disordered" evidence="1">
    <location>
        <begin position="1"/>
        <end position="37"/>
    </location>
</feature>
<comment type="caution">
    <text evidence="4">The sequence shown here is derived from an EMBL/GenBank/DDBJ whole genome shotgun (WGS) entry which is preliminary data.</text>
</comment>
<evidence type="ECO:0008006" key="6">
    <source>
        <dbReference type="Google" id="ProtNLM"/>
    </source>
</evidence>
<feature type="region of interest" description="Disordered" evidence="1">
    <location>
        <begin position="71"/>
        <end position="92"/>
    </location>
</feature>
<feature type="transmembrane region" description="Helical" evidence="2">
    <location>
        <begin position="42"/>
        <end position="63"/>
    </location>
</feature>
<dbReference type="EMBL" id="PTJD01000001">
    <property type="protein sequence ID" value="PPK98888.1"/>
    <property type="molecule type" value="Genomic_DNA"/>
</dbReference>
<gene>
    <name evidence="4" type="ORF">CLV92_101589</name>
</gene>
<dbReference type="Proteomes" id="UP000239485">
    <property type="component" value="Unassembled WGS sequence"/>
</dbReference>
<keyword evidence="5" id="KW-1185">Reference proteome</keyword>
<dbReference type="AlphaFoldDB" id="A0A2S6IX13"/>
<keyword evidence="3" id="KW-0732">Signal</keyword>
<proteinExistence type="predicted"/>
<feature type="compositionally biased region" description="Basic and acidic residues" evidence="1">
    <location>
        <begin position="71"/>
        <end position="84"/>
    </location>
</feature>